<dbReference type="InterPro" id="IPR006047">
    <property type="entry name" value="GH13_cat_dom"/>
</dbReference>
<sequence>MRARRIAAAVTALLAAVALTSCGSSGAPEALRSPAASAASARPTPAPVAVPASSDAYRNYYEIFVGSFYDSNGDGVGDLAGVTEKLSYIRDDLGADGIWLTPISPSPSYHKYDITDFEGVDPSFGTLADFEALTAAAHRKGIRVLLDLVVQHTSSQHPWFKKAVAALQAGESSPYIDYYRFARTPEPGYAQYGSTNIYYSAAFSPDMPDLNLDDPAVRTEIAGIVKFWLGKGADGFRLDATTSYYPHDQAAAAKFIDWLTKTSRAADPDAYVVGEAWTDASTLTSYYASGADFFNYPFALVDGTINADLRAKDGTALAAATQQWNQTIHAANPDAMDAPFISNHDNPRPAGYLLRKLPAEKLTAATYLLMPGSPFLYYGEEIGMLGAGTDPNKRMPMVWSARGGTGTTKAPPGGTYDESAVVPVDHQLTDPNSLLSFYHDVLALKAQYPGIARGNYTALQAGDKAVLAFSDAYQGTTIYVLENLDTSSHTEHLAAMGIPSGAKLADYLLTSGSKKPTLSGHRLTLPAGAIAVIRVH</sequence>
<protein>
    <submittedName>
        <fullName evidence="4">Alpha-amylase family glycosyl hydrolase</fullName>
    </submittedName>
</protein>
<dbReference type="GO" id="GO:0016787">
    <property type="term" value="F:hydrolase activity"/>
    <property type="evidence" value="ECO:0007669"/>
    <property type="project" value="UniProtKB-KW"/>
</dbReference>
<evidence type="ECO:0000313" key="4">
    <source>
        <dbReference type="EMBL" id="GAA4163815.1"/>
    </source>
</evidence>
<feature type="domain" description="Glycosyl hydrolase family 13 catalytic" evidence="3">
    <location>
        <begin position="62"/>
        <end position="425"/>
    </location>
</feature>
<dbReference type="Gene3D" id="3.90.400.10">
    <property type="entry name" value="Oligo-1,6-glucosidase, Domain 2"/>
    <property type="match status" value="1"/>
</dbReference>
<proteinExistence type="inferred from homology"/>
<evidence type="ECO:0000313" key="5">
    <source>
        <dbReference type="Proteomes" id="UP001415169"/>
    </source>
</evidence>
<dbReference type="PANTHER" id="PTHR10357">
    <property type="entry name" value="ALPHA-AMYLASE FAMILY MEMBER"/>
    <property type="match status" value="1"/>
</dbReference>
<reference evidence="4" key="2">
    <citation type="submission" date="2023-12" db="EMBL/GenBank/DDBJ databases">
        <authorList>
            <person name="Sun Q."/>
            <person name="Inoue M."/>
        </authorList>
    </citation>
    <scope>NUCLEOTIDE SEQUENCE</scope>
    <source>
        <strain evidence="4">JCM 17590</strain>
    </source>
</reference>
<dbReference type="InterPro" id="IPR045857">
    <property type="entry name" value="O16G_dom_2"/>
</dbReference>
<dbReference type="RefSeq" id="WP_344792113.1">
    <property type="nucleotide sequence ID" value="NZ_BAABBV010000001.1"/>
</dbReference>
<dbReference type="Pfam" id="PF00128">
    <property type="entry name" value="Alpha-amylase"/>
    <property type="match status" value="1"/>
</dbReference>
<comment type="similarity">
    <text evidence="1">Belongs to the glycosyl hydrolase 13 family.</text>
</comment>
<dbReference type="InterPro" id="IPR017853">
    <property type="entry name" value="GH"/>
</dbReference>
<evidence type="ECO:0000256" key="2">
    <source>
        <dbReference type="SAM" id="SignalP"/>
    </source>
</evidence>
<dbReference type="Proteomes" id="UP001415169">
    <property type="component" value="Unassembled WGS sequence"/>
</dbReference>
<organism evidence="4 5">
    <name type="scientific">Gryllotalpicola daejeonensis</name>
    <dbReference type="NCBI Taxonomy" id="993087"/>
    <lineage>
        <taxon>Bacteria</taxon>
        <taxon>Bacillati</taxon>
        <taxon>Actinomycetota</taxon>
        <taxon>Actinomycetes</taxon>
        <taxon>Micrococcales</taxon>
        <taxon>Microbacteriaceae</taxon>
        <taxon>Gryllotalpicola</taxon>
    </lineage>
</organism>
<dbReference type="Gene3D" id="3.20.20.80">
    <property type="entry name" value="Glycosidases"/>
    <property type="match status" value="1"/>
</dbReference>
<keyword evidence="5" id="KW-1185">Reference proteome</keyword>
<feature type="signal peptide" evidence="2">
    <location>
        <begin position="1"/>
        <end position="26"/>
    </location>
</feature>
<accession>A0ABP7ZM13</accession>
<dbReference type="EMBL" id="BAABBV010000001">
    <property type="protein sequence ID" value="GAA4163815.1"/>
    <property type="molecule type" value="Genomic_DNA"/>
</dbReference>
<reference evidence="4" key="1">
    <citation type="journal article" date="2014" name="Int. J. Syst. Evol. Microbiol.">
        <title>Complete genome of a new Firmicutes species belonging to the dominant human colonic microbiota ('Ruminococcus bicirculans') reveals two chromosomes and a selective capacity to utilize plant glucans.</title>
        <authorList>
            <consortium name="NISC Comparative Sequencing Program"/>
            <person name="Wegmann U."/>
            <person name="Louis P."/>
            <person name="Goesmann A."/>
            <person name="Henrissat B."/>
            <person name="Duncan S.H."/>
            <person name="Flint H.J."/>
        </authorList>
    </citation>
    <scope>NUCLEOTIDE SEQUENCE</scope>
    <source>
        <strain evidence="4">JCM 17590</strain>
    </source>
</reference>
<evidence type="ECO:0000256" key="1">
    <source>
        <dbReference type="ARBA" id="ARBA00008061"/>
    </source>
</evidence>
<dbReference type="CDD" id="cd11316">
    <property type="entry name" value="AmyAc_bac2_AmyA"/>
    <property type="match status" value="1"/>
</dbReference>
<keyword evidence="2" id="KW-0732">Signal</keyword>
<feature type="chain" id="PRO_5046729386" evidence="2">
    <location>
        <begin position="27"/>
        <end position="536"/>
    </location>
</feature>
<keyword evidence="4" id="KW-0378">Hydrolase</keyword>
<gene>
    <name evidence="4" type="ORF">GCM10022286_24840</name>
</gene>
<dbReference type="SMART" id="SM00642">
    <property type="entry name" value="Aamy"/>
    <property type="match status" value="1"/>
</dbReference>
<name>A0ABP7ZM13_9MICO</name>
<dbReference type="PANTHER" id="PTHR10357:SF179">
    <property type="entry name" value="NEUTRAL AND BASIC AMINO ACID TRANSPORT PROTEIN RBAT"/>
    <property type="match status" value="1"/>
</dbReference>
<evidence type="ECO:0000259" key="3">
    <source>
        <dbReference type="SMART" id="SM00642"/>
    </source>
</evidence>
<dbReference type="PROSITE" id="PS51257">
    <property type="entry name" value="PROKAR_LIPOPROTEIN"/>
    <property type="match status" value="1"/>
</dbReference>
<dbReference type="SUPFAM" id="SSF51445">
    <property type="entry name" value="(Trans)glycosidases"/>
    <property type="match status" value="1"/>
</dbReference>
<comment type="caution">
    <text evidence="4">The sequence shown here is derived from an EMBL/GenBank/DDBJ whole genome shotgun (WGS) entry which is preliminary data.</text>
</comment>